<name>A0ABN2X0B3_9ACTN</name>
<evidence type="ECO:0000313" key="3">
    <source>
        <dbReference type="Proteomes" id="UP001500897"/>
    </source>
</evidence>
<keyword evidence="3" id="KW-1185">Reference proteome</keyword>
<gene>
    <name evidence="2" type="ORF">GCM10009759_35890</name>
</gene>
<organism evidence="2 3">
    <name type="scientific">Kitasatospora saccharophila</name>
    <dbReference type="NCBI Taxonomy" id="407973"/>
    <lineage>
        <taxon>Bacteria</taxon>
        <taxon>Bacillati</taxon>
        <taxon>Actinomycetota</taxon>
        <taxon>Actinomycetes</taxon>
        <taxon>Kitasatosporales</taxon>
        <taxon>Streptomycetaceae</taxon>
        <taxon>Kitasatospora</taxon>
    </lineage>
</organism>
<sequence>MDLDVFVAAHQAEWHRLEVLSGRRRLTGEESDELIALYQRATSHLAQVQATAPHPGVEGRLTTLVVRGRNAVAGARAASWRDAARYFTVSFPALLYRARRWWLTVGAVSFVLSAVIAWWIGTHPEMVKSLMSPEQYEQLTKPGGEYEAYYTEHPSANFAAQVWTNNAWVAAQCLISAVLLGLPVLFILLNNVFNLGAGIGIMASADHLQHFLGLLVPHGLLELTAIFVAGGLSLRLGWTVIDPGPRTRSVALAEEGRAVIGSVIGLTVVLMVTGFIEGFVSGSALPSWIRIGMGLAVEALFLVYALVLGKRAAGDGEIGDVEAADRTDHQPMAG</sequence>
<dbReference type="RefSeq" id="WP_344553227.1">
    <property type="nucleotide sequence ID" value="NZ_BAAANS010000022.1"/>
</dbReference>
<dbReference type="EMBL" id="BAAANS010000022">
    <property type="protein sequence ID" value="GAA2101822.1"/>
    <property type="molecule type" value="Genomic_DNA"/>
</dbReference>
<dbReference type="PANTHER" id="PTHR35337:SF1">
    <property type="entry name" value="SLR1478 PROTEIN"/>
    <property type="match status" value="1"/>
</dbReference>
<dbReference type="PANTHER" id="PTHR35337">
    <property type="entry name" value="SLR1478 PROTEIN"/>
    <property type="match status" value="1"/>
</dbReference>
<feature type="transmembrane region" description="Helical" evidence="1">
    <location>
        <begin position="101"/>
        <end position="121"/>
    </location>
</feature>
<dbReference type="Pfam" id="PF01944">
    <property type="entry name" value="SpoIIM"/>
    <property type="match status" value="1"/>
</dbReference>
<feature type="transmembrane region" description="Helical" evidence="1">
    <location>
        <begin position="288"/>
        <end position="307"/>
    </location>
</feature>
<dbReference type="InterPro" id="IPR002798">
    <property type="entry name" value="SpoIIM-like"/>
</dbReference>
<evidence type="ECO:0000256" key="1">
    <source>
        <dbReference type="SAM" id="Phobius"/>
    </source>
</evidence>
<evidence type="ECO:0000313" key="2">
    <source>
        <dbReference type="EMBL" id="GAA2101822.1"/>
    </source>
</evidence>
<reference evidence="2 3" key="1">
    <citation type="journal article" date="2019" name="Int. J. Syst. Evol. Microbiol.">
        <title>The Global Catalogue of Microorganisms (GCM) 10K type strain sequencing project: providing services to taxonomists for standard genome sequencing and annotation.</title>
        <authorList>
            <consortium name="The Broad Institute Genomics Platform"/>
            <consortium name="The Broad Institute Genome Sequencing Center for Infectious Disease"/>
            <person name="Wu L."/>
            <person name="Ma J."/>
        </authorList>
    </citation>
    <scope>NUCLEOTIDE SEQUENCE [LARGE SCALE GENOMIC DNA]</scope>
    <source>
        <strain evidence="2 3">JCM 14559</strain>
    </source>
</reference>
<feature type="transmembrane region" description="Helical" evidence="1">
    <location>
        <begin position="258"/>
        <end position="276"/>
    </location>
</feature>
<keyword evidence="1" id="KW-1133">Transmembrane helix</keyword>
<comment type="caution">
    <text evidence="2">The sequence shown here is derived from an EMBL/GenBank/DDBJ whole genome shotgun (WGS) entry which is preliminary data.</text>
</comment>
<feature type="transmembrane region" description="Helical" evidence="1">
    <location>
        <begin position="167"/>
        <end position="190"/>
    </location>
</feature>
<accession>A0ABN2X0B3</accession>
<proteinExistence type="predicted"/>
<protein>
    <submittedName>
        <fullName evidence="2">Stage II sporulation protein M</fullName>
    </submittedName>
</protein>
<keyword evidence="1" id="KW-0812">Transmembrane</keyword>
<feature type="transmembrane region" description="Helical" evidence="1">
    <location>
        <begin position="211"/>
        <end position="238"/>
    </location>
</feature>
<keyword evidence="1" id="KW-0472">Membrane</keyword>
<dbReference type="Proteomes" id="UP001500897">
    <property type="component" value="Unassembled WGS sequence"/>
</dbReference>